<dbReference type="PROSITE" id="PS51257">
    <property type="entry name" value="PROKAR_LIPOPROTEIN"/>
    <property type="match status" value="1"/>
</dbReference>
<sequence>MKRFLLAALLLLILSSCGYTMAGLNNEIPVKYYINTVHNDTIDSTIGDIMQLEAERFFLKYNELASYKQATYFMDIIISNLEYINPVLTATDQATSTYIAYNLTIIVTDIDGKEIYTWNTKTSTNFSITSDAGITLQTRDGKLKSNIEDDLTTFRLNISRKVYK</sequence>
<dbReference type="RefSeq" id="WP_023276244.1">
    <property type="nucleotide sequence ID" value="NZ_CP097562.1"/>
</dbReference>
<organism evidence="1 2">
    <name type="scientific">Mucispirillum schaedleri ASF457</name>
    <dbReference type="NCBI Taxonomy" id="1379858"/>
    <lineage>
        <taxon>Bacteria</taxon>
        <taxon>Pseudomonadati</taxon>
        <taxon>Deferribacterota</taxon>
        <taxon>Deferribacteres</taxon>
        <taxon>Deferribacterales</taxon>
        <taxon>Mucispirillaceae</taxon>
        <taxon>Mucispirillum</taxon>
    </lineage>
</organism>
<dbReference type="AlphaFoldDB" id="V2RIG0"/>
<accession>V2RIG0</accession>
<reference evidence="1" key="3">
    <citation type="submission" date="2022-06" db="EMBL/GenBank/DDBJ databases">
        <title>Resources to Facilitate Use of the Altered Schaedler Flora (ASF) Mouse Model to Study Microbiome Function.</title>
        <authorList>
            <person name="Proctor A."/>
            <person name="Parvinroo S."/>
            <person name="Richie T."/>
            <person name="Jia X."/>
            <person name="Lee S.T.M."/>
            <person name="Karp P.D."/>
            <person name="Paley S."/>
            <person name="Kostic A.D."/>
            <person name="Pierre J.F."/>
            <person name="Wannemuehler M.J."/>
            <person name="Phillips G.J."/>
        </authorList>
    </citation>
    <scope>NUCLEOTIDE SEQUENCE</scope>
    <source>
        <strain evidence="1">ASF457</strain>
    </source>
</reference>
<reference evidence="1" key="1">
    <citation type="journal article" date="2014" name="Genome Announc.">
        <title>Draft genome sequences of the altered schaedler flora, a defined bacterial community from gnotobiotic mice.</title>
        <authorList>
            <person name="Wannemuehler M.J."/>
            <person name="Overstreet A.M."/>
            <person name="Ward D.V."/>
            <person name="Phillips G.J."/>
        </authorList>
    </citation>
    <scope>NUCLEOTIDE SEQUENCE</scope>
    <source>
        <strain evidence="1">ASF457</strain>
    </source>
</reference>
<dbReference type="KEGG" id="msch:N508_000231"/>
<keyword evidence="2" id="KW-1185">Reference proteome</keyword>
<name>V2RIG0_9BACT</name>
<protein>
    <submittedName>
        <fullName evidence="1">Uncharacterized protein</fullName>
    </submittedName>
</protein>
<reference evidence="1" key="2">
    <citation type="submission" date="2022-05" db="EMBL/GenBank/DDBJ databases">
        <authorList>
            <person name="Proctor A.L."/>
            <person name="Phillips G.J."/>
            <person name="Wannemuehler M.J."/>
        </authorList>
    </citation>
    <scope>NUCLEOTIDE SEQUENCE</scope>
    <source>
        <strain evidence="1">ASF457</strain>
    </source>
</reference>
<evidence type="ECO:0000313" key="2">
    <source>
        <dbReference type="Proteomes" id="UP000017429"/>
    </source>
</evidence>
<evidence type="ECO:0000313" key="1">
    <source>
        <dbReference type="EMBL" id="USF23175.1"/>
    </source>
</evidence>
<dbReference type="EMBL" id="CP097562">
    <property type="protein sequence ID" value="USF23175.1"/>
    <property type="molecule type" value="Genomic_DNA"/>
</dbReference>
<proteinExistence type="predicted"/>
<gene>
    <name evidence="1" type="ORF">N508_000231</name>
</gene>
<dbReference type="Proteomes" id="UP000017429">
    <property type="component" value="Chromosome"/>
</dbReference>